<name>A0A1I6I6I9_9FLAO</name>
<dbReference type="Proteomes" id="UP000199462">
    <property type="component" value="Unassembled WGS sequence"/>
</dbReference>
<gene>
    <name evidence="2" type="ORF">SAMN04488010_1191</name>
</gene>
<evidence type="ECO:0000256" key="1">
    <source>
        <dbReference type="SAM" id="MobiDB-lite"/>
    </source>
</evidence>
<dbReference type="AlphaFoldDB" id="A0A1I6I6I9"/>
<reference evidence="3" key="1">
    <citation type="submission" date="2016-10" db="EMBL/GenBank/DDBJ databases">
        <authorList>
            <person name="Varghese N."/>
            <person name="Submissions S."/>
        </authorList>
    </citation>
    <scope>NUCLEOTIDE SEQUENCE [LARGE SCALE GENOMIC DNA]</scope>
    <source>
        <strain evidence="3">DSM 19891</strain>
    </source>
</reference>
<evidence type="ECO:0000313" key="3">
    <source>
        <dbReference type="Proteomes" id="UP000199462"/>
    </source>
</evidence>
<protein>
    <submittedName>
        <fullName evidence="2">Uncharacterized protein</fullName>
    </submittedName>
</protein>
<keyword evidence="3" id="KW-1185">Reference proteome</keyword>
<organism evidence="2 3">
    <name type="scientific">Maribacter stanieri</name>
    <dbReference type="NCBI Taxonomy" id="440514"/>
    <lineage>
        <taxon>Bacteria</taxon>
        <taxon>Pseudomonadati</taxon>
        <taxon>Bacteroidota</taxon>
        <taxon>Flavobacteriia</taxon>
        <taxon>Flavobacteriales</taxon>
        <taxon>Flavobacteriaceae</taxon>
        <taxon>Maribacter</taxon>
    </lineage>
</organism>
<proteinExistence type="predicted"/>
<dbReference type="EMBL" id="FOYX01000001">
    <property type="protein sequence ID" value="SFR62269.1"/>
    <property type="molecule type" value="Genomic_DNA"/>
</dbReference>
<accession>A0A1I6I6I9</accession>
<dbReference type="RefSeq" id="WP_091902075.1">
    <property type="nucleotide sequence ID" value="NZ_FOYX01000001.1"/>
</dbReference>
<evidence type="ECO:0000313" key="2">
    <source>
        <dbReference type="EMBL" id="SFR62269.1"/>
    </source>
</evidence>
<feature type="region of interest" description="Disordered" evidence="1">
    <location>
        <begin position="28"/>
        <end position="58"/>
    </location>
</feature>
<sequence>MKIIKYLLFWSIIIHSCKSDDSVNIMDDVVSSGQDRSTENEEDETNNENQDTVNDPILNRSPKAFNLISIVTS</sequence>
<dbReference type="STRING" id="440514.SAMN04488010_1191"/>